<dbReference type="GO" id="GO:0008270">
    <property type="term" value="F:zinc ion binding"/>
    <property type="evidence" value="ECO:0007669"/>
    <property type="project" value="InterPro"/>
</dbReference>
<keyword evidence="2" id="KW-0378">Hydrolase</keyword>
<comment type="cofactor">
    <cofactor evidence="2">
        <name>Zn(2+)</name>
        <dbReference type="ChEBI" id="CHEBI:29105"/>
    </cofactor>
    <text evidence="2">Binds 1 zinc ion per subunit.</text>
</comment>
<accession>A0A1W0WXB7</accession>
<dbReference type="AlphaFoldDB" id="A0A1W0WXB7"/>
<feature type="region of interest" description="Disordered" evidence="3">
    <location>
        <begin position="49"/>
        <end position="73"/>
    </location>
</feature>
<evidence type="ECO:0000256" key="1">
    <source>
        <dbReference type="PROSITE-ProRule" id="PRU01211"/>
    </source>
</evidence>
<dbReference type="Gene3D" id="3.40.390.10">
    <property type="entry name" value="Collagenase (Catalytic Domain)"/>
    <property type="match status" value="1"/>
</dbReference>
<dbReference type="PANTHER" id="PTHR10127">
    <property type="entry name" value="DISCOIDIN, CUB, EGF, LAMININ , AND ZINC METALLOPROTEASE DOMAIN CONTAINING"/>
    <property type="match status" value="1"/>
</dbReference>
<dbReference type="GO" id="GO:0006508">
    <property type="term" value="P:proteolysis"/>
    <property type="evidence" value="ECO:0007669"/>
    <property type="project" value="UniProtKB-KW"/>
</dbReference>
<feature type="signal peptide" evidence="2">
    <location>
        <begin position="1"/>
        <end position="20"/>
    </location>
</feature>
<keyword evidence="6" id="KW-1185">Reference proteome</keyword>
<dbReference type="PROSITE" id="PS51864">
    <property type="entry name" value="ASTACIN"/>
    <property type="match status" value="1"/>
</dbReference>
<evidence type="ECO:0000313" key="6">
    <source>
        <dbReference type="Proteomes" id="UP000192578"/>
    </source>
</evidence>
<feature type="disulfide bond" evidence="1">
    <location>
        <begin position="112"/>
        <end position="267"/>
    </location>
</feature>
<comment type="caution">
    <text evidence="5">The sequence shown here is derived from an EMBL/GenBank/DDBJ whole genome shotgun (WGS) entry which is preliminary data.</text>
</comment>
<evidence type="ECO:0000259" key="4">
    <source>
        <dbReference type="PROSITE" id="PS51864"/>
    </source>
</evidence>
<dbReference type="PANTHER" id="PTHR10127:SF886">
    <property type="entry name" value="ASTACIN-LIKE METALLOENDOPEPTIDASE"/>
    <property type="match status" value="1"/>
</dbReference>
<reference evidence="6" key="1">
    <citation type="submission" date="2017-01" db="EMBL/GenBank/DDBJ databases">
        <title>Comparative genomics of anhydrobiosis in the tardigrade Hypsibius dujardini.</title>
        <authorList>
            <person name="Yoshida Y."/>
            <person name="Koutsovoulos G."/>
            <person name="Laetsch D."/>
            <person name="Stevens L."/>
            <person name="Kumar S."/>
            <person name="Horikawa D."/>
            <person name="Ishino K."/>
            <person name="Komine S."/>
            <person name="Tomita M."/>
            <person name="Blaxter M."/>
            <person name="Arakawa K."/>
        </authorList>
    </citation>
    <scope>NUCLEOTIDE SEQUENCE [LARGE SCALE GENOMIC DNA]</scope>
    <source>
        <strain evidence="6">Z151</strain>
    </source>
</reference>
<keyword evidence="2" id="KW-0645">Protease</keyword>
<evidence type="ECO:0000313" key="5">
    <source>
        <dbReference type="EMBL" id="OQV19806.1"/>
    </source>
</evidence>
<dbReference type="SUPFAM" id="SSF55486">
    <property type="entry name" value="Metalloproteases ('zincins'), catalytic domain"/>
    <property type="match status" value="1"/>
</dbReference>
<sequence>MRNVILFFLVAGTGVFQVLAAGGGSQIQPGDEIAEPDELEDYEDVYVTYPKASGKPSGTGGNDRDSSPPRRTIRLWPNGVVKYKISPSLQSDNPDKVAKLKALMNDLTKKTCVRFEVAKASDISYVSIIPGLKCSSMTGKQEGVSTLMLSVAKCFDNASLARGLMRNLGFTYESNRADRDQYITINWDNVAESNKAKFNKLSAEDYPVTDMPYDFGSVTHYPKNIWAKNKGTWTVKAKNPRDSSVRLGNTRGFSEGDIAKIKKLYKCR</sequence>
<gene>
    <name evidence="5" type="ORF">BV898_06078</name>
</gene>
<evidence type="ECO:0000256" key="3">
    <source>
        <dbReference type="SAM" id="MobiDB-lite"/>
    </source>
</evidence>
<keyword evidence="2" id="KW-0479">Metal-binding</keyword>
<proteinExistence type="predicted"/>
<feature type="chain" id="PRO_5011818458" description="Metalloendopeptidase" evidence="2">
    <location>
        <begin position="21"/>
        <end position="268"/>
    </location>
</feature>
<dbReference type="OrthoDB" id="291007at2759"/>
<dbReference type="SMART" id="SM00235">
    <property type="entry name" value="ZnMc"/>
    <property type="match status" value="1"/>
</dbReference>
<dbReference type="EMBL" id="MTYJ01000035">
    <property type="protein sequence ID" value="OQV19806.1"/>
    <property type="molecule type" value="Genomic_DNA"/>
</dbReference>
<dbReference type="Pfam" id="PF01400">
    <property type="entry name" value="Astacin"/>
    <property type="match status" value="1"/>
</dbReference>
<dbReference type="InterPro" id="IPR006026">
    <property type="entry name" value="Peptidase_Metallo"/>
</dbReference>
<dbReference type="Proteomes" id="UP000192578">
    <property type="component" value="Unassembled WGS sequence"/>
</dbReference>
<dbReference type="GO" id="GO:0004222">
    <property type="term" value="F:metalloendopeptidase activity"/>
    <property type="evidence" value="ECO:0007669"/>
    <property type="project" value="UniProtKB-UniRule"/>
</dbReference>
<keyword evidence="2" id="KW-0482">Metalloprotease</keyword>
<comment type="caution">
    <text evidence="1">Lacks conserved residue(s) required for the propagation of feature annotation.</text>
</comment>
<name>A0A1W0WXB7_HYPEX</name>
<organism evidence="5 6">
    <name type="scientific">Hypsibius exemplaris</name>
    <name type="common">Freshwater tardigrade</name>
    <dbReference type="NCBI Taxonomy" id="2072580"/>
    <lineage>
        <taxon>Eukaryota</taxon>
        <taxon>Metazoa</taxon>
        <taxon>Ecdysozoa</taxon>
        <taxon>Tardigrada</taxon>
        <taxon>Eutardigrada</taxon>
        <taxon>Parachela</taxon>
        <taxon>Hypsibioidea</taxon>
        <taxon>Hypsibiidae</taxon>
        <taxon>Hypsibius</taxon>
    </lineage>
</organism>
<feature type="domain" description="Peptidase M12A" evidence="4">
    <location>
        <begin position="67"/>
        <end position="268"/>
    </location>
</feature>
<keyword evidence="1" id="KW-1015">Disulfide bond</keyword>
<evidence type="ECO:0000256" key="2">
    <source>
        <dbReference type="RuleBase" id="RU361183"/>
    </source>
</evidence>
<dbReference type="InterPro" id="IPR001506">
    <property type="entry name" value="Peptidase_M12A"/>
</dbReference>
<keyword evidence="2" id="KW-0732">Signal</keyword>
<dbReference type="InterPro" id="IPR024079">
    <property type="entry name" value="MetalloPept_cat_dom_sf"/>
</dbReference>
<keyword evidence="2" id="KW-0862">Zinc</keyword>
<dbReference type="EC" id="3.4.24.-" evidence="2"/>
<protein>
    <recommendedName>
        <fullName evidence="2">Metalloendopeptidase</fullName>
        <ecNumber evidence="2">3.4.24.-</ecNumber>
    </recommendedName>
</protein>
<dbReference type="PRINTS" id="PR00480">
    <property type="entry name" value="ASTACIN"/>
</dbReference>